<dbReference type="PANTHER" id="PTHR43576:SF2">
    <property type="entry name" value="INTRACELLULAR EXO-ALPHA-L-ARABINOFURANOSIDASE 2"/>
    <property type="match status" value="1"/>
</dbReference>
<dbReference type="GO" id="GO:0000272">
    <property type="term" value="P:polysaccharide catabolic process"/>
    <property type="evidence" value="ECO:0007669"/>
    <property type="project" value="TreeGrafter"/>
</dbReference>
<dbReference type="InterPro" id="IPR017853">
    <property type="entry name" value="GH"/>
</dbReference>
<gene>
    <name evidence="2" type="ORF">OBE_04256</name>
</gene>
<dbReference type="Gene3D" id="2.60.40.1180">
    <property type="entry name" value="Golgi alpha-mannosidase II"/>
    <property type="match status" value="1"/>
</dbReference>
<proteinExistence type="predicted"/>
<dbReference type="EC" id="3.2.1.55" evidence="2"/>
<protein>
    <submittedName>
        <fullName evidence="2">Alpha-L-arabinofuranosidase</fullName>
        <ecNumber evidence="2">3.2.1.55</ecNumber>
    </submittedName>
</protein>
<keyword evidence="2" id="KW-0378">Hydrolase</keyword>
<dbReference type="GO" id="GO:0046373">
    <property type="term" value="P:L-arabinose metabolic process"/>
    <property type="evidence" value="ECO:0007669"/>
    <property type="project" value="InterPro"/>
</dbReference>
<dbReference type="SUPFAM" id="SSF51445">
    <property type="entry name" value="(Trans)glycosidases"/>
    <property type="match status" value="1"/>
</dbReference>
<evidence type="ECO:0000313" key="2">
    <source>
        <dbReference type="EMBL" id="EKC69748.1"/>
    </source>
</evidence>
<comment type="caution">
    <text evidence="2">The sequence shown here is derived from an EMBL/GenBank/DDBJ whole genome shotgun (WGS) entry which is preliminary data.</text>
</comment>
<accession>K1TIV4</accession>
<dbReference type="InterPro" id="IPR010720">
    <property type="entry name" value="Alpha-L-AF_C"/>
</dbReference>
<feature type="non-terminal residue" evidence="2">
    <location>
        <position position="124"/>
    </location>
</feature>
<dbReference type="GO" id="GO:0046556">
    <property type="term" value="F:alpha-L-arabinofuranosidase activity"/>
    <property type="evidence" value="ECO:0007669"/>
    <property type="project" value="UniProtKB-EC"/>
</dbReference>
<dbReference type="Pfam" id="PF06964">
    <property type="entry name" value="Alpha-L-AF_C"/>
    <property type="match status" value="1"/>
</dbReference>
<evidence type="ECO:0000259" key="1">
    <source>
        <dbReference type="SMART" id="SM00813"/>
    </source>
</evidence>
<organism evidence="2">
    <name type="scientific">human gut metagenome</name>
    <dbReference type="NCBI Taxonomy" id="408170"/>
    <lineage>
        <taxon>unclassified sequences</taxon>
        <taxon>metagenomes</taxon>
        <taxon>organismal metagenomes</taxon>
    </lineage>
</organism>
<dbReference type="AlphaFoldDB" id="K1TIV4"/>
<sequence length="124" mass="13983">MRDALVAGLSLNIFNKHCDRVKMANIAQLINVLQAVILTEGPKMLRTPTYHVFHMYKYHQDADLVESYIDGVEQIGEDEKFKVPNLQESASVDKDGVVTITLNNLSIDKAEEVEIAFAECNPKY</sequence>
<name>K1TIV4_9ZZZZ</name>
<dbReference type="SUPFAM" id="SSF51011">
    <property type="entry name" value="Glycosyl hydrolase domain"/>
    <property type="match status" value="1"/>
</dbReference>
<dbReference type="Gene3D" id="3.20.20.80">
    <property type="entry name" value="Glycosidases"/>
    <property type="match status" value="1"/>
</dbReference>
<reference evidence="2" key="1">
    <citation type="journal article" date="2013" name="Environ. Microbiol.">
        <title>Microbiota from the distal guts of lean and obese adolescents exhibit partial functional redundancy besides clear differences in community structure.</title>
        <authorList>
            <person name="Ferrer M."/>
            <person name="Ruiz A."/>
            <person name="Lanza F."/>
            <person name="Haange S.B."/>
            <person name="Oberbach A."/>
            <person name="Till H."/>
            <person name="Bargiela R."/>
            <person name="Campoy C."/>
            <person name="Segura M.T."/>
            <person name="Richter M."/>
            <person name="von Bergen M."/>
            <person name="Seifert J."/>
            <person name="Suarez A."/>
        </authorList>
    </citation>
    <scope>NUCLEOTIDE SEQUENCE</scope>
</reference>
<dbReference type="PANTHER" id="PTHR43576">
    <property type="entry name" value="ALPHA-L-ARABINOFURANOSIDASE C-RELATED"/>
    <property type="match status" value="1"/>
</dbReference>
<keyword evidence="2" id="KW-0326">Glycosidase</keyword>
<dbReference type="SMART" id="SM00813">
    <property type="entry name" value="Alpha-L-AF_C"/>
    <property type="match status" value="1"/>
</dbReference>
<dbReference type="EMBL" id="AJWZ01002881">
    <property type="protein sequence ID" value="EKC69748.1"/>
    <property type="molecule type" value="Genomic_DNA"/>
</dbReference>
<dbReference type="InterPro" id="IPR013780">
    <property type="entry name" value="Glyco_hydro_b"/>
</dbReference>
<feature type="domain" description="Alpha-L-arabinofuranosidase C-terminal" evidence="1">
    <location>
        <begin position="1"/>
        <end position="122"/>
    </location>
</feature>